<organism evidence="2 3">
    <name type="scientific">Domibacillus epiphyticus</name>
    <dbReference type="NCBI Taxonomy" id="1714355"/>
    <lineage>
        <taxon>Bacteria</taxon>
        <taxon>Bacillati</taxon>
        <taxon>Bacillota</taxon>
        <taxon>Bacilli</taxon>
        <taxon>Bacillales</taxon>
        <taxon>Bacillaceae</taxon>
        <taxon>Domibacillus</taxon>
    </lineage>
</organism>
<dbReference type="Pfam" id="PF18765">
    <property type="entry name" value="Polbeta"/>
    <property type="match status" value="1"/>
</dbReference>
<dbReference type="InterPro" id="IPR041633">
    <property type="entry name" value="Polbeta"/>
</dbReference>
<dbReference type="InterPro" id="IPR052930">
    <property type="entry name" value="TA_antitoxin_MntA"/>
</dbReference>
<dbReference type="EMBL" id="MSFI01000022">
    <property type="protein sequence ID" value="OMP66282.1"/>
    <property type="molecule type" value="Genomic_DNA"/>
</dbReference>
<accession>A0A1V2A5Y9</accession>
<dbReference type="STRING" id="1714355.BTO28_13095"/>
<dbReference type="Proteomes" id="UP000188613">
    <property type="component" value="Unassembled WGS sequence"/>
</dbReference>
<evidence type="ECO:0000313" key="3">
    <source>
        <dbReference type="Proteomes" id="UP000188613"/>
    </source>
</evidence>
<dbReference type="Gene3D" id="3.30.460.10">
    <property type="entry name" value="Beta Polymerase, domain 2"/>
    <property type="match status" value="1"/>
</dbReference>
<dbReference type="SUPFAM" id="SSF81301">
    <property type="entry name" value="Nucleotidyltransferase"/>
    <property type="match status" value="1"/>
</dbReference>
<dbReference type="AlphaFoldDB" id="A0A1V2A5Y9"/>
<dbReference type="PANTHER" id="PTHR43852">
    <property type="entry name" value="NUCLEOTIDYLTRANSFERASE"/>
    <property type="match status" value="1"/>
</dbReference>
<comment type="caution">
    <text evidence="2">The sequence shown here is derived from an EMBL/GenBank/DDBJ whole genome shotgun (WGS) entry which is preliminary data.</text>
</comment>
<protein>
    <submittedName>
        <fullName evidence="2">DNA polymerase subunit beta</fullName>
    </submittedName>
</protein>
<keyword evidence="3" id="KW-1185">Reference proteome</keyword>
<sequence>MFLHSELVQTIQNFLIKHINPSFIIVFGSYAKGTTHKESDIDIAFYCKGHSPTSYELFMLAQELADLLKIEVDLVNLRTASTVFQAQIFSTGKVIFCEDETLRMNMQMTALSMYAKLNEDRMPILNNVDESGSIYEK</sequence>
<proteinExistence type="predicted"/>
<dbReference type="InterPro" id="IPR043519">
    <property type="entry name" value="NT_sf"/>
</dbReference>
<dbReference type="NCBIfam" id="NF047752">
    <property type="entry name" value="MntA_antitoxin"/>
    <property type="match status" value="1"/>
</dbReference>
<reference evidence="2 3" key="1">
    <citation type="submission" date="2016-12" db="EMBL/GenBank/DDBJ databases">
        <title>Domibacillus sp. SAB 38T whole genome sequencing.</title>
        <authorList>
            <person name="Verma A."/>
            <person name="Ojha A.K."/>
            <person name="Krishnamurthi S."/>
        </authorList>
    </citation>
    <scope>NUCLEOTIDE SEQUENCE [LARGE SCALE GENOMIC DNA]</scope>
    <source>
        <strain evidence="2 3">SAB 38</strain>
    </source>
</reference>
<name>A0A1V2A5Y9_9BACI</name>
<gene>
    <name evidence="2" type="ORF">BTO28_13095</name>
</gene>
<evidence type="ECO:0000259" key="1">
    <source>
        <dbReference type="Pfam" id="PF18765"/>
    </source>
</evidence>
<feature type="domain" description="Polymerase beta nucleotidyltransferase" evidence="1">
    <location>
        <begin position="9"/>
        <end position="100"/>
    </location>
</feature>
<dbReference type="CDD" id="cd05403">
    <property type="entry name" value="NT_KNTase_like"/>
    <property type="match status" value="1"/>
</dbReference>
<dbReference type="PANTHER" id="PTHR43852:SF3">
    <property type="entry name" value="NUCLEOTIDYLTRANSFERASE"/>
    <property type="match status" value="1"/>
</dbReference>
<evidence type="ECO:0000313" key="2">
    <source>
        <dbReference type="EMBL" id="OMP66282.1"/>
    </source>
</evidence>